<keyword evidence="11" id="KW-1185">Reference proteome</keyword>
<evidence type="ECO:0000256" key="2">
    <source>
        <dbReference type="ARBA" id="ARBA00004127"/>
    </source>
</evidence>
<feature type="transmembrane region" description="Helical" evidence="8">
    <location>
        <begin position="210"/>
        <end position="230"/>
    </location>
</feature>
<feature type="transmembrane region" description="Helical" evidence="8">
    <location>
        <begin position="419"/>
        <end position="445"/>
    </location>
</feature>
<protein>
    <submittedName>
        <fullName evidence="10">Peptidase M50</fullName>
    </submittedName>
</protein>
<comment type="similarity">
    <text evidence="3">Belongs to the peptidase M50B family.</text>
</comment>
<sequence length="704" mass="81131">MLGSVVVPTLRDNLRLLPGTPDEDGAPRWLLYDVVRNKYFAISERAVSLIRHWQPGFALESFLSFLQKKNIEIDAEELHAFVRFLVANNLVLARDQGSCAGLYQQGAGKRVGVWKWLLHNYLFIRIPLVRPDVFLGRHLSLFSFLFSPAFHFVILFLGFLGILMVIHQWDEFWSTFLYFFSFEGVLVYGVTLALVKCLHELGHAIVAKRYGCRVASMGIAFLVMFPVLYTDTTDAWRLRSRKDRLRIVSAGVWTELYIALLATFVWAVLPDGSIKSAAFFLATTSWVTSLLVNISPFLRFDGYYAFSDLIGVENLQQRAFELGRWKMRRLLWGWPDPLPEPMPRYRVRLLFAYAWATWLYRFFLFLGIALLVYHFFFKVLGIFLFVIEILWFIVMPVIRELAVWFKRRKEFRLTWRRSVFFASMFFLIVIGAFPFSVAVSLPAVVRSEQHQIIYPAESALISLSRVSHGGNVTEGEEMIVLHSPELEFHIERTRQEIAMERVKLSRQASSLDEKTEYAVTMRRLQQLERQLRGLDERKSKLSIYAPFSGGLDLLEPVHVGRWVNKEQPLISFRQELGIIVEGFVSELDVRFLSEGDKAVFIADRGDFTLGGLRLERMELSAIPSLPYPELGSDFGGHMAARQLREGRLVPEQARYKVMFDHGDLDDIKLDGRMTGIIVVEGARRSWLGYQLQQVASALIRESGF</sequence>
<feature type="domain" description="Peptidase M50" evidence="9">
    <location>
        <begin position="191"/>
        <end position="286"/>
    </location>
</feature>
<feature type="transmembrane region" description="Helical" evidence="8">
    <location>
        <begin position="139"/>
        <end position="166"/>
    </location>
</feature>
<evidence type="ECO:0000256" key="4">
    <source>
        <dbReference type="ARBA" id="ARBA00022692"/>
    </source>
</evidence>
<comment type="cofactor">
    <cofactor evidence="1">
        <name>Zn(2+)</name>
        <dbReference type="ChEBI" id="CHEBI:29105"/>
    </cofactor>
</comment>
<dbReference type="AlphaFoldDB" id="A0A2P7QG48"/>
<keyword evidence="7" id="KW-0175">Coiled coil</keyword>
<dbReference type="PANTHER" id="PTHR13325">
    <property type="entry name" value="PROTEASE M50 MEMBRANE-BOUND TRANSCRIPTION FACTOR SITE 2 PROTEASE"/>
    <property type="match status" value="1"/>
</dbReference>
<feature type="transmembrane region" description="Helical" evidence="8">
    <location>
        <begin position="250"/>
        <end position="269"/>
    </location>
</feature>
<evidence type="ECO:0000256" key="1">
    <source>
        <dbReference type="ARBA" id="ARBA00001947"/>
    </source>
</evidence>
<feature type="transmembrane region" description="Helical" evidence="8">
    <location>
        <begin position="379"/>
        <end position="398"/>
    </location>
</feature>
<dbReference type="InterPro" id="IPR008915">
    <property type="entry name" value="Peptidase_M50"/>
</dbReference>
<dbReference type="EMBL" id="PXYH01000032">
    <property type="protein sequence ID" value="PSJ36957.1"/>
    <property type="molecule type" value="Genomic_DNA"/>
</dbReference>
<feature type="transmembrane region" description="Helical" evidence="8">
    <location>
        <begin position="350"/>
        <end position="373"/>
    </location>
</feature>
<feature type="transmembrane region" description="Helical" evidence="8">
    <location>
        <begin position="172"/>
        <end position="198"/>
    </location>
</feature>
<comment type="caution">
    <text evidence="10">The sequence shown here is derived from an EMBL/GenBank/DDBJ whole genome shotgun (WGS) entry which is preliminary data.</text>
</comment>
<dbReference type="Pfam" id="PF02163">
    <property type="entry name" value="Peptidase_M50"/>
    <property type="match status" value="1"/>
</dbReference>
<evidence type="ECO:0000313" key="10">
    <source>
        <dbReference type="EMBL" id="PSJ36957.1"/>
    </source>
</evidence>
<comment type="subcellular location">
    <subcellularLocation>
        <location evidence="2">Endomembrane system</location>
        <topology evidence="2">Multi-pass membrane protein</topology>
    </subcellularLocation>
</comment>
<organism evidence="10 11">
    <name type="scientific">Zobellella taiwanensis</name>
    <dbReference type="NCBI Taxonomy" id="347535"/>
    <lineage>
        <taxon>Bacteria</taxon>
        <taxon>Pseudomonadati</taxon>
        <taxon>Pseudomonadota</taxon>
        <taxon>Gammaproteobacteria</taxon>
        <taxon>Aeromonadales</taxon>
        <taxon>Aeromonadaceae</taxon>
        <taxon>Zobellella</taxon>
    </lineage>
</organism>
<keyword evidence="5 8" id="KW-1133">Transmembrane helix</keyword>
<dbReference type="GO" id="GO:0012505">
    <property type="term" value="C:endomembrane system"/>
    <property type="evidence" value="ECO:0007669"/>
    <property type="project" value="UniProtKB-SubCell"/>
</dbReference>
<dbReference type="GO" id="GO:0016020">
    <property type="term" value="C:membrane"/>
    <property type="evidence" value="ECO:0007669"/>
    <property type="project" value="InterPro"/>
</dbReference>
<accession>A0A2P7QG48</accession>
<dbReference type="Proteomes" id="UP000242181">
    <property type="component" value="Unassembled WGS sequence"/>
</dbReference>
<evidence type="ECO:0000313" key="11">
    <source>
        <dbReference type="Proteomes" id="UP000242181"/>
    </source>
</evidence>
<evidence type="ECO:0000256" key="8">
    <source>
        <dbReference type="SAM" id="Phobius"/>
    </source>
</evidence>
<keyword evidence="6 8" id="KW-0472">Membrane</keyword>
<dbReference type="GO" id="GO:0004222">
    <property type="term" value="F:metalloendopeptidase activity"/>
    <property type="evidence" value="ECO:0007669"/>
    <property type="project" value="InterPro"/>
</dbReference>
<evidence type="ECO:0000256" key="7">
    <source>
        <dbReference type="SAM" id="Coils"/>
    </source>
</evidence>
<dbReference type="GO" id="GO:0005737">
    <property type="term" value="C:cytoplasm"/>
    <property type="evidence" value="ECO:0007669"/>
    <property type="project" value="TreeGrafter"/>
</dbReference>
<name>A0A2P7QG48_9GAMM</name>
<feature type="coiled-coil region" evidence="7">
    <location>
        <begin position="517"/>
        <end position="544"/>
    </location>
</feature>
<evidence type="ECO:0000259" key="9">
    <source>
        <dbReference type="Pfam" id="PF02163"/>
    </source>
</evidence>
<evidence type="ECO:0000256" key="5">
    <source>
        <dbReference type="ARBA" id="ARBA00022989"/>
    </source>
</evidence>
<evidence type="ECO:0000256" key="6">
    <source>
        <dbReference type="ARBA" id="ARBA00023136"/>
    </source>
</evidence>
<dbReference type="PANTHER" id="PTHR13325:SF3">
    <property type="entry name" value="MEMBRANE-BOUND TRANSCRIPTION FACTOR SITE-2 PROTEASE"/>
    <property type="match status" value="1"/>
</dbReference>
<gene>
    <name evidence="10" type="ORF">C7I36_16265</name>
</gene>
<dbReference type="OrthoDB" id="9759690at2"/>
<dbReference type="RefSeq" id="WP_106454732.1">
    <property type="nucleotide sequence ID" value="NZ_PXYH01000032.1"/>
</dbReference>
<proteinExistence type="inferred from homology"/>
<dbReference type="InterPro" id="IPR001193">
    <property type="entry name" value="MBTPS2"/>
</dbReference>
<evidence type="ECO:0000256" key="3">
    <source>
        <dbReference type="ARBA" id="ARBA00007931"/>
    </source>
</evidence>
<keyword evidence="4 8" id="KW-0812">Transmembrane</keyword>
<dbReference type="GO" id="GO:0031293">
    <property type="term" value="P:membrane protein intracellular domain proteolysis"/>
    <property type="evidence" value="ECO:0007669"/>
    <property type="project" value="TreeGrafter"/>
</dbReference>
<reference evidence="10 11" key="1">
    <citation type="submission" date="2018-03" db="EMBL/GenBank/DDBJ databases">
        <title>The draft genome of Zobellella taiwanensis JCM 13381.</title>
        <authorList>
            <person name="Liu L."/>
            <person name="Li L."/>
            <person name="Wang T."/>
            <person name="Zhang X."/>
            <person name="Liang L."/>
        </authorList>
    </citation>
    <scope>NUCLEOTIDE SEQUENCE [LARGE SCALE GENOMIC DNA]</scope>
    <source>
        <strain evidence="10 11">JCM 13381</strain>
    </source>
</reference>